<dbReference type="Gene3D" id="3.40.50.970">
    <property type="match status" value="1"/>
</dbReference>
<dbReference type="PROSITE" id="PS00801">
    <property type="entry name" value="TRANSKETOLASE_1"/>
    <property type="match status" value="1"/>
</dbReference>
<dbReference type="Proteomes" id="UP000016924">
    <property type="component" value="Unassembled WGS sequence"/>
</dbReference>
<dbReference type="STRING" id="1168221.R7YL49"/>
<dbReference type="GO" id="GO:0004802">
    <property type="term" value="F:transketolase activity"/>
    <property type="evidence" value="ECO:0007669"/>
    <property type="project" value="TreeGrafter"/>
</dbReference>
<keyword evidence="2" id="KW-0808">Transferase</keyword>
<accession>R7YL49</accession>
<dbReference type="Pfam" id="PF00456">
    <property type="entry name" value="Transketolase_N"/>
    <property type="match status" value="1"/>
</dbReference>
<dbReference type="GeneID" id="19899123"/>
<dbReference type="HOGENOM" id="CLU_2120954_0_0_1"/>
<protein>
    <recommendedName>
        <fullName evidence="5">Transketolase N-terminal domain-containing protein</fullName>
    </recommendedName>
</protein>
<sequence length="114" mass="12780">MSPSLEFYEDVARSLPVKPIAAEINGVTSILGLQLEEADKHDLVLRYFRAFIADLCEQFKGGHPGSAMGMAAIGIALYKYVMKFSPRNCNYFNRDRFVLSNGMLTPFYSKPALH</sequence>
<evidence type="ECO:0000256" key="1">
    <source>
        <dbReference type="ARBA" id="ARBA00001964"/>
    </source>
</evidence>
<gene>
    <name evidence="6" type="ORF">W97_01812</name>
</gene>
<dbReference type="RefSeq" id="XP_007777905.1">
    <property type="nucleotide sequence ID" value="XM_007779715.1"/>
</dbReference>
<keyword evidence="4" id="KW-0786">Thiamine pyrophosphate</keyword>
<dbReference type="PANTHER" id="PTHR43522:SF6">
    <property type="entry name" value="TRANSKETOLASE-LIKE PYRIMIDINE-BINDING DOMAIN-CONTAINING PROTEIN-RELATED"/>
    <property type="match status" value="1"/>
</dbReference>
<dbReference type="GO" id="GO:0046872">
    <property type="term" value="F:metal ion binding"/>
    <property type="evidence" value="ECO:0007669"/>
    <property type="project" value="UniProtKB-KW"/>
</dbReference>
<dbReference type="OrthoDB" id="10267175at2759"/>
<evidence type="ECO:0000259" key="5">
    <source>
        <dbReference type="Pfam" id="PF00456"/>
    </source>
</evidence>
<dbReference type="GO" id="GO:0006098">
    <property type="term" value="P:pentose-phosphate shunt"/>
    <property type="evidence" value="ECO:0007669"/>
    <property type="project" value="TreeGrafter"/>
</dbReference>
<name>R7YL49_CONA1</name>
<dbReference type="InterPro" id="IPR029061">
    <property type="entry name" value="THDP-binding"/>
</dbReference>
<keyword evidence="3" id="KW-0479">Metal-binding</keyword>
<dbReference type="GO" id="GO:0005634">
    <property type="term" value="C:nucleus"/>
    <property type="evidence" value="ECO:0007669"/>
    <property type="project" value="TreeGrafter"/>
</dbReference>
<dbReference type="AlphaFoldDB" id="R7YL49"/>
<dbReference type="InterPro" id="IPR005474">
    <property type="entry name" value="Transketolase_N"/>
</dbReference>
<evidence type="ECO:0000313" key="7">
    <source>
        <dbReference type="Proteomes" id="UP000016924"/>
    </source>
</evidence>
<dbReference type="PANTHER" id="PTHR43522">
    <property type="entry name" value="TRANSKETOLASE"/>
    <property type="match status" value="1"/>
</dbReference>
<dbReference type="SUPFAM" id="SSF52518">
    <property type="entry name" value="Thiamin diphosphate-binding fold (THDP-binding)"/>
    <property type="match status" value="1"/>
</dbReference>
<dbReference type="EMBL" id="JH767559">
    <property type="protein sequence ID" value="EON62588.1"/>
    <property type="molecule type" value="Genomic_DNA"/>
</dbReference>
<dbReference type="GO" id="GO:0005829">
    <property type="term" value="C:cytosol"/>
    <property type="evidence" value="ECO:0007669"/>
    <property type="project" value="TreeGrafter"/>
</dbReference>
<keyword evidence="7" id="KW-1185">Reference proteome</keyword>
<comment type="cofactor">
    <cofactor evidence="1">
        <name>thiamine diphosphate</name>
        <dbReference type="ChEBI" id="CHEBI:58937"/>
    </cofactor>
</comment>
<dbReference type="InterPro" id="IPR049557">
    <property type="entry name" value="Transketolase_CS"/>
</dbReference>
<reference evidence="7" key="1">
    <citation type="submission" date="2012-06" db="EMBL/GenBank/DDBJ databases">
        <title>The genome sequence of Coniosporium apollinis CBS 100218.</title>
        <authorList>
            <consortium name="The Broad Institute Genome Sequencing Platform"/>
            <person name="Cuomo C."/>
            <person name="Gorbushina A."/>
            <person name="Noack S."/>
            <person name="Walker B."/>
            <person name="Young S.K."/>
            <person name="Zeng Q."/>
            <person name="Gargeya S."/>
            <person name="Fitzgerald M."/>
            <person name="Haas B."/>
            <person name="Abouelleil A."/>
            <person name="Alvarado L."/>
            <person name="Arachchi H.M."/>
            <person name="Berlin A.M."/>
            <person name="Chapman S.B."/>
            <person name="Goldberg J."/>
            <person name="Griggs A."/>
            <person name="Gujja S."/>
            <person name="Hansen M."/>
            <person name="Howarth C."/>
            <person name="Imamovic A."/>
            <person name="Larimer J."/>
            <person name="McCowan C."/>
            <person name="Montmayeur A."/>
            <person name="Murphy C."/>
            <person name="Neiman D."/>
            <person name="Pearson M."/>
            <person name="Priest M."/>
            <person name="Roberts A."/>
            <person name="Saif S."/>
            <person name="Shea T."/>
            <person name="Sisk P."/>
            <person name="Sykes S."/>
            <person name="Wortman J."/>
            <person name="Nusbaum C."/>
            <person name="Birren B."/>
        </authorList>
    </citation>
    <scope>NUCLEOTIDE SEQUENCE [LARGE SCALE GENOMIC DNA]</scope>
    <source>
        <strain evidence="7">CBS 100218</strain>
    </source>
</reference>
<feature type="domain" description="Transketolase N-terminal" evidence="5">
    <location>
        <begin position="44"/>
        <end position="103"/>
    </location>
</feature>
<dbReference type="eggNOG" id="KOG0523">
    <property type="taxonomic scope" value="Eukaryota"/>
</dbReference>
<dbReference type="InterPro" id="IPR033247">
    <property type="entry name" value="Transketolase_fam"/>
</dbReference>
<evidence type="ECO:0000313" key="6">
    <source>
        <dbReference type="EMBL" id="EON62588.1"/>
    </source>
</evidence>
<evidence type="ECO:0000256" key="4">
    <source>
        <dbReference type="ARBA" id="ARBA00023052"/>
    </source>
</evidence>
<evidence type="ECO:0000256" key="2">
    <source>
        <dbReference type="ARBA" id="ARBA00022679"/>
    </source>
</evidence>
<evidence type="ECO:0000256" key="3">
    <source>
        <dbReference type="ARBA" id="ARBA00022723"/>
    </source>
</evidence>
<organism evidence="6 7">
    <name type="scientific">Coniosporium apollinis (strain CBS 100218)</name>
    <name type="common">Rock-inhabiting black yeast</name>
    <dbReference type="NCBI Taxonomy" id="1168221"/>
    <lineage>
        <taxon>Eukaryota</taxon>
        <taxon>Fungi</taxon>
        <taxon>Dikarya</taxon>
        <taxon>Ascomycota</taxon>
        <taxon>Pezizomycotina</taxon>
        <taxon>Dothideomycetes</taxon>
        <taxon>Dothideomycetes incertae sedis</taxon>
        <taxon>Coniosporium</taxon>
    </lineage>
</organism>
<proteinExistence type="predicted"/>